<gene>
    <name evidence="2" type="ORF">Pfra01_001252500</name>
</gene>
<name>A0A9W6XL88_9STRA</name>
<keyword evidence="3" id="KW-1185">Reference proteome</keyword>
<protein>
    <submittedName>
        <fullName evidence="2">Unnamed protein product</fullName>
    </submittedName>
</protein>
<accession>A0A9W6XL88</accession>
<sequence length="163" mass="17918">MAYTARPNFQPDPSDDLSSAGFLVLFKPKPFNQNNPPATKATQNPSVSTGLSWCGSPVYYSLAGPLINHRYQQQRPHRAFTPADPSPLVGNVWRDDHTCVEIDVGSRCLYASFALRRDMATILGPTAIHEDKLTDWGVIQGTRPGLGHNDRNRVGASGQNRES</sequence>
<dbReference type="EMBL" id="BSXT01001261">
    <property type="protein sequence ID" value="GMF40616.1"/>
    <property type="molecule type" value="Genomic_DNA"/>
</dbReference>
<dbReference type="AlphaFoldDB" id="A0A9W6XL88"/>
<evidence type="ECO:0000313" key="2">
    <source>
        <dbReference type="EMBL" id="GMF40616.1"/>
    </source>
</evidence>
<organism evidence="2 3">
    <name type="scientific">Phytophthora fragariaefolia</name>
    <dbReference type="NCBI Taxonomy" id="1490495"/>
    <lineage>
        <taxon>Eukaryota</taxon>
        <taxon>Sar</taxon>
        <taxon>Stramenopiles</taxon>
        <taxon>Oomycota</taxon>
        <taxon>Peronosporomycetes</taxon>
        <taxon>Peronosporales</taxon>
        <taxon>Peronosporaceae</taxon>
        <taxon>Phytophthora</taxon>
    </lineage>
</organism>
<evidence type="ECO:0000313" key="3">
    <source>
        <dbReference type="Proteomes" id="UP001165121"/>
    </source>
</evidence>
<evidence type="ECO:0000256" key="1">
    <source>
        <dbReference type="SAM" id="MobiDB-lite"/>
    </source>
</evidence>
<dbReference type="Proteomes" id="UP001165121">
    <property type="component" value="Unassembled WGS sequence"/>
</dbReference>
<comment type="caution">
    <text evidence="2">The sequence shown here is derived from an EMBL/GenBank/DDBJ whole genome shotgun (WGS) entry which is preliminary data.</text>
</comment>
<proteinExistence type="predicted"/>
<reference evidence="2" key="1">
    <citation type="submission" date="2023-04" db="EMBL/GenBank/DDBJ databases">
        <title>Phytophthora fragariaefolia NBRC 109709.</title>
        <authorList>
            <person name="Ichikawa N."/>
            <person name="Sato H."/>
            <person name="Tonouchi N."/>
        </authorList>
    </citation>
    <scope>NUCLEOTIDE SEQUENCE</scope>
    <source>
        <strain evidence="2">NBRC 109709</strain>
    </source>
</reference>
<dbReference type="OrthoDB" id="129591at2759"/>
<feature type="region of interest" description="Disordered" evidence="1">
    <location>
        <begin position="144"/>
        <end position="163"/>
    </location>
</feature>